<gene>
    <name evidence="2" type="ORF">Q8A67_015108</name>
</gene>
<reference evidence="2" key="1">
    <citation type="submission" date="2023-08" db="EMBL/GenBank/DDBJ databases">
        <title>Chromosome-level Genome Assembly of mud carp (Cirrhinus molitorella).</title>
        <authorList>
            <person name="Liu H."/>
        </authorList>
    </citation>
    <scope>NUCLEOTIDE SEQUENCE</scope>
    <source>
        <strain evidence="2">Prfri</strain>
        <tissue evidence="2">Muscle</tissue>
    </source>
</reference>
<feature type="region of interest" description="Disordered" evidence="1">
    <location>
        <begin position="52"/>
        <end position="77"/>
    </location>
</feature>
<keyword evidence="3" id="KW-1185">Reference proteome</keyword>
<name>A0AA88TJR7_9TELE</name>
<evidence type="ECO:0000313" key="3">
    <source>
        <dbReference type="Proteomes" id="UP001187343"/>
    </source>
</evidence>
<sequence length="122" mass="13981">MTSEKGAAWPEMFEKLCSRTFSSASNCQFFLWLWPPPKKRDLWNSDRGLYGKAQREEKTEERSEGVPRNQCEGRAGCQSQRSVDLSIQRGSARAPSVSFRPFHTHRRDAKNICAWEVFPLGG</sequence>
<evidence type="ECO:0000256" key="1">
    <source>
        <dbReference type="SAM" id="MobiDB-lite"/>
    </source>
</evidence>
<evidence type="ECO:0000313" key="2">
    <source>
        <dbReference type="EMBL" id="KAK2886880.1"/>
    </source>
</evidence>
<proteinExistence type="predicted"/>
<comment type="caution">
    <text evidence="2">The sequence shown here is derived from an EMBL/GenBank/DDBJ whole genome shotgun (WGS) entry which is preliminary data.</text>
</comment>
<organism evidence="2 3">
    <name type="scientific">Cirrhinus molitorella</name>
    <name type="common">mud carp</name>
    <dbReference type="NCBI Taxonomy" id="172907"/>
    <lineage>
        <taxon>Eukaryota</taxon>
        <taxon>Metazoa</taxon>
        <taxon>Chordata</taxon>
        <taxon>Craniata</taxon>
        <taxon>Vertebrata</taxon>
        <taxon>Euteleostomi</taxon>
        <taxon>Actinopterygii</taxon>
        <taxon>Neopterygii</taxon>
        <taxon>Teleostei</taxon>
        <taxon>Ostariophysi</taxon>
        <taxon>Cypriniformes</taxon>
        <taxon>Cyprinidae</taxon>
        <taxon>Labeoninae</taxon>
        <taxon>Labeonini</taxon>
        <taxon>Cirrhinus</taxon>
    </lineage>
</organism>
<feature type="compositionally biased region" description="Basic and acidic residues" evidence="1">
    <location>
        <begin position="53"/>
        <end position="65"/>
    </location>
</feature>
<dbReference type="EMBL" id="JAUYZG010000015">
    <property type="protein sequence ID" value="KAK2886880.1"/>
    <property type="molecule type" value="Genomic_DNA"/>
</dbReference>
<protein>
    <submittedName>
        <fullName evidence="2">Uncharacterized protein</fullName>
    </submittedName>
</protein>
<dbReference type="AlphaFoldDB" id="A0AA88TJR7"/>
<accession>A0AA88TJR7</accession>
<dbReference type="Proteomes" id="UP001187343">
    <property type="component" value="Unassembled WGS sequence"/>
</dbReference>